<dbReference type="PANTHER" id="PTHR48228:SF5">
    <property type="entry name" value="ALPHA-METHYLACYL-COA RACEMASE"/>
    <property type="match status" value="1"/>
</dbReference>
<name>A0ABX7BAG2_9PROT</name>
<dbReference type="RefSeq" id="WP_201078693.1">
    <property type="nucleotide sequence ID" value="NZ_CP067420.1"/>
</dbReference>
<dbReference type="EMBL" id="CP067420">
    <property type="protein sequence ID" value="QQP91114.1"/>
    <property type="molecule type" value="Genomic_DNA"/>
</dbReference>
<keyword evidence="1" id="KW-0808">Transferase</keyword>
<dbReference type="InterPro" id="IPR050509">
    <property type="entry name" value="CoA-transferase_III"/>
</dbReference>
<dbReference type="Proteomes" id="UP000595197">
    <property type="component" value="Chromosome"/>
</dbReference>
<gene>
    <name evidence="1" type="ORF">IGS68_07860</name>
</gene>
<sequence>MTGGLLDGVRVLDLSQYLPGPFAAQMLADMGADVVKVEPPSGDPMRRLGGTDSDGLAPAYKLVNAGKTVVLLDLKQAADRASFESLARAADVLVESYRPGTLDRLGLSRARLGELNPGLVHAALSGWGQDGPYRLRAGHDINYMALGGGLASSGIAGTPAMAHPPVADHAAAIQTVAAVSAALFRRGRTGQGAFLDLSLMETVLGWQSWPLTLARRGAPPRPAGDLLTGGAACYQIYRTADGRFVSLGAIEEKFWAAFCATLGRPDWTPRQFEPMPQRDLILEVASTVAAQPLAHWEALFAEVDCCFETVVELADVSAHPHVAARGQVRVSGDAEPLVETLFGLRVDGGSPPARPPLRQVDAEALLDRWKTA</sequence>
<keyword evidence="2" id="KW-1185">Reference proteome</keyword>
<dbReference type="GO" id="GO:0016740">
    <property type="term" value="F:transferase activity"/>
    <property type="evidence" value="ECO:0007669"/>
    <property type="project" value="UniProtKB-KW"/>
</dbReference>
<dbReference type="Gene3D" id="3.40.50.10540">
    <property type="entry name" value="Crotonobetainyl-coa:carnitine coa-transferase, domain 1"/>
    <property type="match status" value="1"/>
</dbReference>
<accession>A0ABX7BAG2</accession>
<dbReference type="InterPro" id="IPR003673">
    <property type="entry name" value="CoA-Trfase_fam_III"/>
</dbReference>
<dbReference type="SUPFAM" id="SSF89796">
    <property type="entry name" value="CoA-transferase family III (CaiB/BaiF)"/>
    <property type="match status" value="1"/>
</dbReference>
<dbReference type="Pfam" id="PF02515">
    <property type="entry name" value="CoA_transf_3"/>
    <property type="match status" value="1"/>
</dbReference>
<protein>
    <submittedName>
        <fullName evidence="1">CoA transferase</fullName>
    </submittedName>
</protein>
<evidence type="ECO:0000313" key="2">
    <source>
        <dbReference type="Proteomes" id="UP000595197"/>
    </source>
</evidence>
<evidence type="ECO:0000313" key="1">
    <source>
        <dbReference type="EMBL" id="QQP91114.1"/>
    </source>
</evidence>
<dbReference type="PANTHER" id="PTHR48228">
    <property type="entry name" value="SUCCINYL-COA--D-CITRAMALATE COA-TRANSFERASE"/>
    <property type="match status" value="1"/>
</dbReference>
<dbReference type="InterPro" id="IPR044855">
    <property type="entry name" value="CoA-Trfase_III_dom3_sf"/>
</dbReference>
<organism evidence="1 2">
    <name type="scientific">Skermanella cutis</name>
    <dbReference type="NCBI Taxonomy" id="2775420"/>
    <lineage>
        <taxon>Bacteria</taxon>
        <taxon>Pseudomonadati</taxon>
        <taxon>Pseudomonadota</taxon>
        <taxon>Alphaproteobacteria</taxon>
        <taxon>Rhodospirillales</taxon>
        <taxon>Azospirillaceae</taxon>
        <taxon>Skermanella</taxon>
    </lineage>
</organism>
<reference evidence="1" key="1">
    <citation type="submission" date="2021-02" db="EMBL/GenBank/DDBJ databases">
        <title>Skermanella TT6 skin isolate.</title>
        <authorList>
            <person name="Lee K."/>
            <person name="Ganzorig M."/>
        </authorList>
    </citation>
    <scope>NUCLEOTIDE SEQUENCE</scope>
    <source>
        <strain evidence="1">TT6</strain>
    </source>
</reference>
<proteinExistence type="predicted"/>
<dbReference type="InterPro" id="IPR023606">
    <property type="entry name" value="CoA-Trfase_III_dom_1_sf"/>
</dbReference>
<dbReference type="Gene3D" id="3.30.1540.10">
    <property type="entry name" value="formyl-coa transferase, domain 3"/>
    <property type="match status" value="1"/>
</dbReference>